<dbReference type="GO" id="GO:0005739">
    <property type="term" value="C:mitochondrion"/>
    <property type="evidence" value="ECO:0007669"/>
    <property type="project" value="TreeGrafter"/>
</dbReference>
<evidence type="ECO:0000313" key="1">
    <source>
        <dbReference type="EMBL" id="OJJ84619.1"/>
    </source>
</evidence>
<accession>A0A1L9VL14</accession>
<dbReference type="AlphaFoldDB" id="A0A1L9VL14"/>
<dbReference type="PANTHER" id="PTHR36091:SF1">
    <property type="entry name" value="ALTERED INHERITANCE OF MITOCHONDRIA PROTEIN 9, MITOCHONDRIAL"/>
    <property type="match status" value="1"/>
</dbReference>
<reference evidence="2" key="1">
    <citation type="journal article" date="2017" name="Genome Biol.">
        <title>Comparative genomics reveals high biological diversity and specific adaptations in the industrially and medically important fungal genus Aspergillus.</title>
        <authorList>
            <person name="de Vries R.P."/>
            <person name="Riley R."/>
            <person name="Wiebenga A."/>
            <person name="Aguilar-Osorio G."/>
            <person name="Amillis S."/>
            <person name="Uchima C.A."/>
            <person name="Anderluh G."/>
            <person name="Asadollahi M."/>
            <person name="Askin M."/>
            <person name="Barry K."/>
            <person name="Battaglia E."/>
            <person name="Bayram O."/>
            <person name="Benocci T."/>
            <person name="Braus-Stromeyer S.A."/>
            <person name="Caldana C."/>
            <person name="Canovas D."/>
            <person name="Cerqueira G.C."/>
            <person name="Chen F."/>
            <person name="Chen W."/>
            <person name="Choi C."/>
            <person name="Clum A."/>
            <person name="Dos Santos R.A."/>
            <person name="Damasio A.R."/>
            <person name="Diallinas G."/>
            <person name="Emri T."/>
            <person name="Fekete E."/>
            <person name="Flipphi M."/>
            <person name="Freyberg S."/>
            <person name="Gallo A."/>
            <person name="Gournas C."/>
            <person name="Habgood R."/>
            <person name="Hainaut M."/>
            <person name="Harispe M.L."/>
            <person name="Henrissat B."/>
            <person name="Hilden K.S."/>
            <person name="Hope R."/>
            <person name="Hossain A."/>
            <person name="Karabika E."/>
            <person name="Karaffa L."/>
            <person name="Karanyi Z."/>
            <person name="Krasevec N."/>
            <person name="Kuo A."/>
            <person name="Kusch H."/>
            <person name="LaButti K."/>
            <person name="Lagendijk E.L."/>
            <person name="Lapidus A."/>
            <person name="Levasseur A."/>
            <person name="Lindquist E."/>
            <person name="Lipzen A."/>
            <person name="Logrieco A.F."/>
            <person name="MacCabe A."/>
            <person name="Maekelae M.R."/>
            <person name="Malavazi I."/>
            <person name="Melin P."/>
            <person name="Meyer V."/>
            <person name="Mielnichuk N."/>
            <person name="Miskei M."/>
            <person name="Molnar A.P."/>
            <person name="Mule G."/>
            <person name="Ngan C.Y."/>
            <person name="Orejas M."/>
            <person name="Orosz E."/>
            <person name="Ouedraogo J.P."/>
            <person name="Overkamp K.M."/>
            <person name="Park H.-S."/>
            <person name="Perrone G."/>
            <person name="Piumi F."/>
            <person name="Punt P.J."/>
            <person name="Ram A.F."/>
            <person name="Ramon A."/>
            <person name="Rauscher S."/>
            <person name="Record E."/>
            <person name="Riano-Pachon D.M."/>
            <person name="Robert V."/>
            <person name="Roehrig J."/>
            <person name="Ruller R."/>
            <person name="Salamov A."/>
            <person name="Salih N.S."/>
            <person name="Samson R.A."/>
            <person name="Sandor E."/>
            <person name="Sanguinetti M."/>
            <person name="Schuetze T."/>
            <person name="Sepcic K."/>
            <person name="Shelest E."/>
            <person name="Sherlock G."/>
            <person name="Sophianopoulou V."/>
            <person name="Squina F.M."/>
            <person name="Sun H."/>
            <person name="Susca A."/>
            <person name="Todd R.B."/>
            <person name="Tsang A."/>
            <person name="Unkles S.E."/>
            <person name="van de Wiele N."/>
            <person name="van Rossen-Uffink D."/>
            <person name="Oliveira J.V."/>
            <person name="Vesth T.C."/>
            <person name="Visser J."/>
            <person name="Yu J.-H."/>
            <person name="Zhou M."/>
            <person name="Andersen M.R."/>
            <person name="Archer D.B."/>
            <person name="Baker S.E."/>
            <person name="Benoit I."/>
            <person name="Brakhage A.A."/>
            <person name="Braus G.H."/>
            <person name="Fischer R."/>
            <person name="Frisvad J.C."/>
            <person name="Goldman G.H."/>
            <person name="Houbraken J."/>
            <person name="Oakley B."/>
            <person name="Pocsi I."/>
            <person name="Scazzocchio C."/>
            <person name="Seiboth B."/>
            <person name="vanKuyk P.A."/>
            <person name="Wortman J."/>
            <person name="Dyer P.S."/>
            <person name="Grigoriev I.V."/>
        </authorList>
    </citation>
    <scope>NUCLEOTIDE SEQUENCE [LARGE SCALE GENOMIC DNA]</scope>
    <source>
        <strain evidence="2">CBS 516.65</strain>
    </source>
</reference>
<name>A0A1L9VL14_ASPGL</name>
<keyword evidence="2" id="KW-1185">Reference proteome</keyword>
<organism evidence="1 2">
    <name type="scientific">Aspergillus glaucus CBS 516.65</name>
    <dbReference type="NCBI Taxonomy" id="1160497"/>
    <lineage>
        <taxon>Eukaryota</taxon>
        <taxon>Fungi</taxon>
        <taxon>Dikarya</taxon>
        <taxon>Ascomycota</taxon>
        <taxon>Pezizomycotina</taxon>
        <taxon>Eurotiomycetes</taxon>
        <taxon>Eurotiomycetidae</taxon>
        <taxon>Eurotiales</taxon>
        <taxon>Aspergillaceae</taxon>
        <taxon>Aspergillus</taxon>
        <taxon>Aspergillus subgen. Aspergillus</taxon>
    </lineage>
</organism>
<gene>
    <name evidence="1" type="ORF">ASPGLDRAFT_46509</name>
</gene>
<dbReference type="OrthoDB" id="2906425at2759"/>
<dbReference type="PANTHER" id="PTHR36091">
    <property type="entry name" value="ALTERED INHERITANCE OF MITOCHONDRIA PROTEIN 9, MITOCHONDRIAL"/>
    <property type="match status" value="1"/>
</dbReference>
<dbReference type="EMBL" id="KV878896">
    <property type="protein sequence ID" value="OJJ84619.1"/>
    <property type="molecule type" value="Genomic_DNA"/>
</dbReference>
<dbReference type="InterPro" id="IPR051035">
    <property type="entry name" value="Mito_inheritance_9"/>
</dbReference>
<proteinExistence type="predicted"/>
<dbReference type="RefSeq" id="XP_022401317.1">
    <property type="nucleotide sequence ID" value="XM_022546458.1"/>
</dbReference>
<dbReference type="GeneID" id="34462719"/>
<dbReference type="VEuPathDB" id="FungiDB:ASPGLDRAFT_46509"/>
<dbReference type="Proteomes" id="UP000184300">
    <property type="component" value="Unassembled WGS sequence"/>
</dbReference>
<protein>
    <submittedName>
        <fullName evidence="1">Uncharacterized protein</fullName>
    </submittedName>
</protein>
<evidence type="ECO:0000313" key="2">
    <source>
        <dbReference type="Proteomes" id="UP000184300"/>
    </source>
</evidence>
<sequence>MNMPRVFRELFIRCGEVSEVGILPFQACLIEIFQNWSTYGFTERWPFSFAEEEINLHEHRFAEYEAWNDVQQLAQTCLDTDAEGWIDSRLDFMEKKRQNRKLLSMFIERMAGEKSPEEARKRWPYPDE</sequence>